<evidence type="ECO:0000256" key="8">
    <source>
        <dbReference type="ARBA" id="ARBA00022840"/>
    </source>
</evidence>
<dbReference type="CDD" id="cd18808">
    <property type="entry name" value="SF1_C_Upf1"/>
    <property type="match status" value="1"/>
</dbReference>
<comment type="subcellular location">
    <subcellularLocation>
        <location evidence="1">Cytoplasm</location>
    </subcellularLocation>
</comment>
<evidence type="ECO:0000256" key="7">
    <source>
        <dbReference type="ARBA" id="ARBA00022806"/>
    </source>
</evidence>
<gene>
    <name evidence="13" type="ORF">AKJ52_01010</name>
</gene>
<keyword evidence="14" id="KW-1185">Reference proteome</keyword>
<evidence type="ECO:0000313" key="14">
    <source>
        <dbReference type="Proteomes" id="UP000070404"/>
    </source>
</evidence>
<keyword evidence="6" id="KW-0378">Hydrolase</keyword>
<dbReference type="InterPro" id="IPR048761">
    <property type="entry name" value="SMUBP-2_HCS1_1B"/>
</dbReference>
<keyword evidence="8" id="KW-0067">ATP-binding</keyword>
<dbReference type="GO" id="GO:0003677">
    <property type="term" value="F:DNA binding"/>
    <property type="evidence" value="ECO:0007669"/>
    <property type="project" value="InterPro"/>
</dbReference>
<dbReference type="Gene3D" id="3.40.50.300">
    <property type="entry name" value="P-loop containing nucleotide triphosphate hydrolases"/>
    <property type="match status" value="2"/>
</dbReference>
<name>A0A133VKU8_9EURY</name>
<evidence type="ECO:0000313" key="13">
    <source>
        <dbReference type="EMBL" id="KXB07078.1"/>
    </source>
</evidence>
<dbReference type="GO" id="GO:0043139">
    <property type="term" value="F:5'-3' DNA helicase activity"/>
    <property type="evidence" value="ECO:0007669"/>
    <property type="project" value="TreeGrafter"/>
</dbReference>
<dbReference type="InterPro" id="IPR041677">
    <property type="entry name" value="DNA2/NAM7_AAA_11"/>
</dbReference>
<evidence type="ECO:0000256" key="1">
    <source>
        <dbReference type="ARBA" id="ARBA00004496"/>
    </source>
</evidence>
<dbReference type="InterPro" id="IPR004483">
    <property type="entry name" value="SMUBP-2/Hcs1-like"/>
</dbReference>
<sequence>GVDGDNIGNIEIKGSLGIVSISDLVVDEVANNLGSVSGQPVLVFKADDNFESHFLEYARLVEIEREEEMKGHEEEIRNLSGREREERGRALLHLRGRDEGTGLGGKHLVKLMRHRKGEELPDTEITVGDLVMLSKNDPLRDDNPTGTLSEKTNYSITVAFDKKPPGFIYGRKIRCDLYVNDITYQRQLESLTNICKSKKSSRLRKIAKKALGLDDIEFVEQEENIEFLDEKLNSSQREAVRNALSTDDFFLIHGPPGTGKTITCVEVTRQILRRDKKVLCTADSNTAVDNLVEWLAEAGEKVIRIGHPARVTPMLRKHTLDEVVQQNEKYQKSQELRKKAMSLLDQQEDLTAPSGKWRRGMSNEKIKSFSESGKSFRGVPASKIQEMADWLDIQERVDDLFDKIERLEDEAVNEIIEWAGVVCATNSGCGSELMSERKFDTVIIDEATQATEPSCWIPITLANRVIMAGDHKQLPPTVLSQKAEELSETLFESLIDGYGNRIRSVLKTQYRMNLDIMNFSNSEFYDNVLIADESVAKHTLSDLVDDSDIFGEIQNETLNPEPTVVFLDTKDIDASERTREGSTSKENLKEAEIIESLTSSFLDIGIAPEDIAVITPYGDQSDLIRRKIGIESLEVDTVDGFQGREKEVVLISFIRSNRKGNVGFLDDVRRLNVAITRAKRKLVIVGDSDTVGTHETYSRLIRYISKNGLIITL</sequence>
<dbReference type="PANTHER" id="PTHR43788:SF8">
    <property type="entry name" value="DNA-BINDING PROTEIN SMUBP-2"/>
    <property type="match status" value="1"/>
</dbReference>
<evidence type="ECO:0000256" key="6">
    <source>
        <dbReference type="ARBA" id="ARBA00022801"/>
    </source>
</evidence>
<evidence type="ECO:0000256" key="4">
    <source>
        <dbReference type="ARBA" id="ARBA00022490"/>
    </source>
</evidence>
<evidence type="ECO:0000256" key="2">
    <source>
        <dbReference type="ARBA" id="ARBA00007913"/>
    </source>
</evidence>
<dbReference type="GO" id="GO:0003723">
    <property type="term" value="F:RNA binding"/>
    <property type="evidence" value="ECO:0007669"/>
    <property type="project" value="InterPro"/>
</dbReference>
<dbReference type="AlphaFoldDB" id="A0A133VKU8"/>
<dbReference type="GO" id="GO:0005694">
    <property type="term" value="C:chromosome"/>
    <property type="evidence" value="ECO:0007669"/>
    <property type="project" value="UniProtKB-ARBA"/>
</dbReference>
<protein>
    <recommendedName>
        <fullName evidence="3">DNA helicase</fullName>
        <ecNumber evidence="3">3.6.4.12</ecNumber>
    </recommendedName>
</protein>
<evidence type="ECO:0000256" key="5">
    <source>
        <dbReference type="ARBA" id="ARBA00022741"/>
    </source>
</evidence>
<dbReference type="NCBIfam" id="TIGR00376">
    <property type="entry name" value="IGHMBP2 family helicase"/>
    <property type="match status" value="1"/>
</dbReference>
<dbReference type="PATRIC" id="fig|1698281.3.peg.56"/>
<dbReference type="GO" id="GO:0016787">
    <property type="term" value="F:hydrolase activity"/>
    <property type="evidence" value="ECO:0007669"/>
    <property type="project" value="UniProtKB-KW"/>
</dbReference>
<organism evidence="13 14">
    <name type="scientific">candidate division MSBL1 archaeon SCGC-AAA382C18</name>
    <dbReference type="NCBI Taxonomy" id="1698281"/>
    <lineage>
        <taxon>Archaea</taxon>
        <taxon>Methanobacteriati</taxon>
        <taxon>Methanobacteriota</taxon>
        <taxon>candidate division MSBL1</taxon>
    </lineage>
</organism>
<dbReference type="InterPro" id="IPR050534">
    <property type="entry name" value="Coronavir_polyprotein_1ab"/>
</dbReference>
<dbReference type="GO" id="GO:0005524">
    <property type="term" value="F:ATP binding"/>
    <property type="evidence" value="ECO:0007669"/>
    <property type="project" value="UniProtKB-KW"/>
</dbReference>
<dbReference type="GO" id="GO:0005737">
    <property type="term" value="C:cytoplasm"/>
    <property type="evidence" value="ECO:0007669"/>
    <property type="project" value="UniProtKB-SubCell"/>
</dbReference>
<dbReference type="InterPro" id="IPR027417">
    <property type="entry name" value="P-loop_NTPase"/>
</dbReference>
<proteinExistence type="inferred from homology"/>
<evidence type="ECO:0000259" key="11">
    <source>
        <dbReference type="Pfam" id="PF13087"/>
    </source>
</evidence>
<dbReference type="Pfam" id="PF21138">
    <property type="entry name" value="SMUBP-2_HCS1_1B"/>
    <property type="match status" value="1"/>
</dbReference>
<feature type="domain" description="DNA2/NAM7 helicase-like C-terminal" evidence="11">
    <location>
        <begin position="486"/>
        <end position="688"/>
    </location>
</feature>
<evidence type="ECO:0000256" key="3">
    <source>
        <dbReference type="ARBA" id="ARBA00012551"/>
    </source>
</evidence>
<dbReference type="Proteomes" id="UP000070404">
    <property type="component" value="Unassembled WGS sequence"/>
</dbReference>
<dbReference type="Pfam" id="PF13087">
    <property type="entry name" value="AAA_12"/>
    <property type="match status" value="1"/>
</dbReference>
<keyword evidence="9" id="KW-0175">Coiled coil</keyword>
<keyword evidence="7" id="KW-0347">Helicase</keyword>
<dbReference type="InterPro" id="IPR041679">
    <property type="entry name" value="DNA2/NAM7-like_C"/>
</dbReference>
<comment type="similarity">
    <text evidence="2">Belongs to the DNA2/NAM7 helicase family.</text>
</comment>
<feature type="domain" description="DNA2/NAM7 helicase helicase" evidence="10">
    <location>
        <begin position="231"/>
        <end position="481"/>
    </location>
</feature>
<dbReference type="EC" id="3.6.4.12" evidence="3"/>
<comment type="caution">
    <text evidence="13">The sequence shown here is derived from an EMBL/GenBank/DDBJ whole genome shotgun (WGS) entry which is preliminary data.</text>
</comment>
<dbReference type="EMBL" id="LHYF01000011">
    <property type="protein sequence ID" value="KXB07078.1"/>
    <property type="molecule type" value="Genomic_DNA"/>
</dbReference>
<dbReference type="PANTHER" id="PTHR43788">
    <property type="entry name" value="DNA2/NAM7 HELICASE FAMILY MEMBER"/>
    <property type="match status" value="1"/>
</dbReference>
<evidence type="ECO:0000259" key="12">
    <source>
        <dbReference type="Pfam" id="PF21138"/>
    </source>
</evidence>
<feature type="domain" description="Helicase SMUBP-2/HCS1 1B" evidence="12">
    <location>
        <begin position="60"/>
        <end position="163"/>
    </location>
</feature>
<dbReference type="FunFam" id="3.40.50.300:FF:000326">
    <property type="entry name" value="P-loop containing nucleoside triphosphate hydrolase"/>
    <property type="match status" value="1"/>
</dbReference>
<dbReference type="Pfam" id="PF13086">
    <property type="entry name" value="AAA_11"/>
    <property type="match status" value="1"/>
</dbReference>
<evidence type="ECO:0000259" key="10">
    <source>
        <dbReference type="Pfam" id="PF13086"/>
    </source>
</evidence>
<reference evidence="13 14" key="1">
    <citation type="journal article" date="2016" name="Sci. Rep.">
        <title>Metabolic traits of an uncultured archaeal lineage -MSBL1- from brine pools of the Red Sea.</title>
        <authorList>
            <person name="Mwirichia R."/>
            <person name="Alam I."/>
            <person name="Rashid M."/>
            <person name="Vinu M."/>
            <person name="Ba-Alawi W."/>
            <person name="Anthony Kamau A."/>
            <person name="Kamanda Ngugi D."/>
            <person name="Goker M."/>
            <person name="Klenk H.P."/>
            <person name="Bajic V."/>
            <person name="Stingl U."/>
        </authorList>
    </citation>
    <scope>NUCLEOTIDE SEQUENCE [LARGE SCALE GENOMIC DNA]</scope>
    <source>
        <strain evidence="13">SCGC-AAA382C18</strain>
    </source>
</reference>
<accession>A0A133VKU8</accession>
<keyword evidence="5" id="KW-0547">Nucleotide-binding</keyword>
<dbReference type="Gene3D" id="2.40.30.270">
    <property type="match status" value="1"/>
</dbReference>
<keyword evidence="4" id="KW-0963">Cytoplasm</keyword>
<feature type="coiled-coil region" evidence="9">
    <location>
        <begin position="390"/>
        <end position="417"/>
    </location>
</feature>
<dbReference type="SUPFAM" id="SSF52540">
    <property type="entry name" value="P-loop containing nucleoside triphosphate hydrolases"/>
    <property type="match status" value="1"/>
</dbReference>
<dbReference type="InterPro" id="IPR047187">
    <property type="entry name" value="SF1_C_Upf1"/>
</dbReference>
<feature type="non-terminal residue" evidence="13">
    <location>
        <position position="1"/>
    </location>
</feature>
<evidence type="ECO:0000256" key="9">
    <source>
        <dbReference type="SAM" id="Coils"/>
    </source>
</evidence>